<organism evidence="1 2">
    <name type="scientific">Deinococcus deserti (strain DSM 17065 / CIP 109153 / LMG 22923 / VCD115)</name>
    <dbReference type="NCBI Taxonomy" id="546414"/>
    <lineage>
        <taxon>Bacteria</taxon>
        <taxon>Thermotogati</taxon>
        <taxon>Deinococcota</taxon>
        <taxon>Deinococci</taxon>
        <taxon>Deinococcales</taxon>
        <taxon>Deinococcaceae</taxon>
        <taxon>Deinococcus</taxon>
    </lineage>
</organism>
<evidence type="ECO:0000313" key="1">
    <source>
        <dbReference type="EMBL" id="AHX26519.1"/>
    </source>
</evidence>
<dbReference type="AlphaFoldDB" id="X5GY27"/>
<reference evidence="1 2" key="1">
    <citation type="journal article" date="2009" name="PLoS Genet.">
        <title>Alliance of proteomics and genomics to unravel the specificities of Sahara bacterium Deinococcus deserti.</title>
        <authorList>
            <person name="de Groot A."/>
            <person name="Dulermo R."/>
            <person name="Ortet P."/>
            <person name="Blanchard L."/>
            <person name="Guerin P."/>
            <person name="Fernandez B."/>
            <person name="Vacherie B."/>
            <person name="Dossat C."/>
            <person name="Jolivet E."/>
            <person name="Siguier P."/>
            <person name="Chandler M."/>
            <person name="Barakat M."/>
            <person name="Dedieu A."/>
            <person name="Barbe V."/>
            <person name="Heulin T."/>
            <person name="Sommer S."/>
            <person name="Achouak W."/>
            <person name="Armengaud J."/>
        </authorList>
    </citation>
    <scope>NUCLEOTIDE SEQUENCE [LARGE SCALE GENOMIC DNA]</scope>
    <source>
        <strain evidence="2">DSM 17065 / CIP 109153 / LMG 22923 / VCD115</strain>
    </source>
</reference>
<dbReference type="Proteomes" id="UP000002208">
    <property type="component" value="Chromosome"/>
</dbReference>
<keyword evidence="2" id="KW-1185">Reference proteome</keyword>
<name>X5GY27_DEIDV</name>
<dbReference type="KEGG" id="ddr:Deide_14766"/>
<protein>
    <submittedName>
        <fullName evidence="1">Uncharacterized protein</fullName>
    </submittedName>
</protein>
<dbReference type="EMBL" id="CP001114">
    <property type="protein sequence ID" value="AHX26519.1"/>
    <property type="molecule type" value="Genomic_DNA"/>
</dbReference>
<dbReference type="HOGENOM" id="CLU_3373357_0_0_0"/>
<dbReference type="PaxDb" id="546414-Deide_14766"/>
<accession>X5GY27</accession>
<evidence type="ECO:0000313" key="2">
    <source>
        <dbReference type="Proteomes" id="UP000002208"/>
    </source>
</evidence>
<gene>
    <name evidence="1" type="ordered locus">Deide_14766</name>
</gene>
<proteinExistence type="predicted"/>
<dbReference type="STRING" id="546414.Deide_14766"/>
<sequence length="34" mass="3987">MKGLGEFIEWLREVLKGASQPQPQPVPVRVRQRR</sequence>